<evidence type="ECO:0000256" key="10">
    <source>
        <dbReference type="ARBA" id="ARBA00023329"/>
    </source>
</evidence>
<dbReference type="GO" id="GO:0006886">
    <property type="term" value="P:intracellular protein transport"/>
    <property type="evidence" value="ECO:0007669"/>
    <property type="project" value="InterPro"/>
</dbReference>
<organism evidence="16 17">
    <name type="scientific">Artemia franciscana</name>
    <name type="common">Brine shrimp</name>
    <name type="synonym">Artemia sanfranciscana</name>
    <dbReference type="NCBI Taxonomy" id="6661"/>
    <lineage>
        <taxon>Eukaryota</taxon>
        <taxon>Metazoa</taxon>
        <taxon>Ecdysozoa</taxon>
        <taxon>Arthropoda</taxon>
        <taxon>Crustacea</taxon>
        <taxon>Branchiopoda</taxon>
        <taxon>Anostraca</taxon>
        <taxon>Artemiidae</taxon>
        <taxon>Artemia</taxon>
    </lineage>
</organism>
<dbReference type="InterPro" id="IPR011989">
    <property type="entry name" value="ARM-like"/>
</dbReference>
<feature type="domain" description="Clathrin/coatomer adaptor adaptin-like N-terminal" evidence="13">
    <location>
        <begin position="19"/>
        <end position="469"/>
    </location>
</feature>
<dbReference type="Pfam" id="PF07718">
    <property type="entry name" value="Coatamer_beta_C"/>
    <property type="match status" value="1"/>
</dbReference>
<gene>
    <name evidence="16" type="ORF">QYM36_011581</name>
</gene>
<dbReference type="Proteomes" id="UP001187531">
    <property type="component" value="Unassembled WGS sequence"/>
</dbReference>
<comment type="subunit">
    <text evidence="12">Oligomeric complex that consists of at least the alpha, beta, beta', gamma, delta, epsilon and zeta subunits.</text>
</comment>
<dbReference type="PIRSF" id="PIRSF005727">
    <property type="entry name" value="Coatomer_beta_subunit"/>
    <property type="match status" value="1"/>
</dbReference>
<dbReference type="AlphaFoldDB" id="A0AA88L4Z4"/>
<keyword evidence="10 12" id="KW-0968">Cytoplasmic vesicle</keyword>
<keyword evidence="4 12" id="KW-0963">Cytoplasm</keyword>
<feature type="domain" description="Coatomer beta subunit appendage platform" evidence="15">
    <location>
        <begin position="813"/>
        <end position="943"/>
    </location>
</feature>
<evidence type="ECO:0000256" key="1">
    <source>
        <dbReference type="ARBA" id="ARBA00004255"/>
    </source>
</evidence>
<sequence length="956" mass="106763">MEELNCFGLIAVNPDQETPSEMHLKQELEKGDLKTKTEAMKKIIKLSMAGEKFPGLLMHIIRFVLPEEDHFIKKLMLIYWEIVPKRRPNGTLLNEMILVCNAFLKDLKHPNEFVCGSTLRFLCKLDEKELLQPLMPSIISSLEHKHSYVRRNAVLALCNIYRKHPSLIPDATEIIARYLESEQDMSCRRNAFLMLTLNDRDKALDYLSSCIDQVQNFGEILQLVIVELIYKVCTAKPSERSRFFRCIFSLLNSSSSAVRYEAAGTLVILSNSPSTIKAAAACYIDLIIKESDNNVKLIVLDRLVGLREVVGAVSVLQVVVMDILRVLSVHDLEVQKKTLNLALDLVSQRNVTEIVDLLKKELAKTHNTSEHENMGRYRQLLIKTLHSCSIKFPNVASSIIPMLVEFVSDQNELAALDVLEFLREAVQKLIDLRPLVVEKLLEYFQSIGSLKVHRATLWILAEYAETPQEIIAIVQEIRVGLGKIPFVDDAEENDDDKAAEPAAATVKKPTTVTTTKITADGTYATESSYLTPKVSGKASHLPVLKKYMLDSDFSISVCLASSLVKLALKFQTMKVDESRINGFFAEAMLIVTSMLRLGKSSAITKPLTDDEENRISLCLRALSDRCPVLYDAYVSESKKSTDYMLKVYSEEKAGTKRDQDHSHDADYDVQTDFGSVLSSRGGDKAEDVFEVSFNRAVGKSSDKKDEGFDSTLLSKVSQLTGFSDPVYAEAYVHVNQFDIVLDVSMVNQTGDTLQNCTLELATIGDLKLVEKPSSFVLSPHDYITIKASVKVASTENGIIFGNIVYDVGGSQSDRNVIIINDIHVDIMDYIVPAACNLEDFRQMWADFEWENKVTVNTTLTDLHNYLEHLLRSTNMKCLTPAKTLEGDCNMLAANLYAKSIFGEDALANVSIEKPLGENNGSVVGHIRIRAKTQGMALSLGDKVNAIQRVMPKPTGV</sequence>
<keyword evidence="9 12" id="KW-0472">Membrane</keyword>
<keyword evidence="7 12" id="KW-0653">Protein transport</keyword>
<dbReference type="Pfam" id="PF14806">
    <property type="entry name" value="Coatomer_b_Cpla"/>
    <property type="match status" value="1"/>
</dbReference>
<keyword evidence="8 12" id="KW-0333">Golgi apparatus</keyword>
<evidence type="ECO:0000259" key="14">
    <source>
        <dbReference type="Pfam" id="PF07718"/>
    </source>
</evidence>
<dbReference type="Gene3D" id="1.25.10.10">
    <property type="entry name" value="Leucine-rich Repeat Variant"/>
    <property type="match status" value="1"/>
</dbReference>
<evidence type="ECO:0000313" key="17">
    <source>
        <dbReference type="Proteomes" id="UP001187531"/>
    </source>
</evidence>
<dbReference type="InterPro" id="IPR016024">
    <property type="entry name" value="ARM-type_fold"/>
</dbReference>
<evidence type="ECO:0000256" key="5">
    <source>
        <dbReference type="ARBA" id="ARBA00022737"/>
    </source>
</evidence>
<evidence type="ECO:0000256" key="12">
    <source>
        <dbReference type="PIRNR" id="PIRNR005727"/>
    </source>
</evidence>
<dbReference type="PANTHER" id="PTHR10635">
    <property type="entry name" value="COATOMER SUBUNIT BETA"/>
    <property type="match status" value="1"/>
</dbReference>
<evidence type="ECO:0000256" key="2">
    <source>
        <dbReference type="ARBA" id="ARBA00017024"/>
    </source>
</evidence>
<comment type="caution">
    <text evidence="16">The sequence shown here is derived from an EMBL/GenBank/DDBJ whole genome shotgun (WGS) entry which is preliminary data.</text>
</comment>
<evidence type="ECO:0000259" key="15">
    <source>
        <dbReference type="Pfam" id="PF14806"/>
    </source>
</evidence>
<dbReference type="InterPro" id="IPR011710">
    <property type="entry name" value="Coatomer_bsu_C"/>
</dbReference>
<evidence type="ECO:0000256" key="8">
    <source>
        <dbReference type="ARBA" id="ARBA00023034"/>
    </source>
</evidence>
<dbReference type="SUPFAM" id="SSF48371">
    <property type="entry name" value="ARM repeat"/>
    <property type="match status" value="1"/>
</dbReference>
<dbReference type="InterPro" id="IPR016460">
    <property type="entry name" value="COPB1"/>
</dbReference>
<dbReference type="PANTHER" id="PTHR10635:SF0">
    <property type="entry name" value="COATOMER SUBUNIT BETA"/>
    <property type="match status" value="1"/>
</dbReference>
<dbReference type="InterPro" id="IPR029446">
    <property type="entry name" value="COPB1_appendage_platform_dom"/>
</dbReference>
<evidence type="ECO:0000256" key="7">
    <source>
        <dbReference type="ARBA" id="ARBA00022927"/>
    </source>
</evidence>
<accession>A0AA88L4Z4</accession>
<dbReference type="EMBL" id="JAVRJZ010000015">
    <property type="protein sequence ID" value="KAK2712931.1"/>
    <property type="molecule type" value="Genomic_DNA"/>
</dbReference>
<feature type="domain" description="Coatomer beta subunit C-terminal" evidence="14">
    <location>
        <begin position="678"/>
        <end position="806"/>
    </location>
</feature>
<evidence type="ECO:0000256" key="11">
    <source>
        <dbReference type="ARBA" id="ARBA00030841"/>
    </source>
</evidence>
<evidence type="ECO:0000313" key="16">
    <source>
        <dbReference type="EMBL" id="KAK2712931.1"/>
    </source>
</evidence>
<dbReference type="GO" id="GO:0006891">
    <property type="term" value="P:intra-Golgi vesicle-mediated transport"/>
    <property type="evidence" value="ECO:0007669"/>
    <property type="project" value="TreeGrafter"/>
</dbReference>
<comment type="function">
    <text evidence="12">The coatomer is a cytosolic protein complex that binds to dilysine motifs and reversibly associates with Golgi non-clathrin-coated vesicles, which further mediate biosynthetic protein transport from the ER, via the Golgi up to the trans Golgi network. Coatomer complex is required for budding from Golgi membranes, and is essential for the retrograde Golgi-to-ER transport of dilysine-tagged proteins.</text>
</comment>
<evidence type="ECO:0000256" key="6">
    <source>
        <dbReference type="ARBA" id="ARBA00022892"/>
    </source>
</evidence>
<proteinExistence type="predicted"/>
<protein>
    <recommendedName>
        <fullName evidence="2 12">Coatomer subunit beta</fullName>
    </recommendedName>
    <alternativeName>
        <fullName evidence="11 12">Beta-coat protein</fullName>
    </alternativeName>
</protein>
<dbReference type="GO" id="GO:0030126">
    <property type="term" value="C:COPI vesicle coat"/>
    <property type="evidence" value="ECO:0007669"/>
    <property type="project" value="InterPro"/>
</dbReference>
<keyword evidence="17" id="KW-1185">Reference proteome</keyword>
<dbReference type="GO" id="GO:0005198">
    <property type="term" value="F:structural molecule activity"/>
    <property type="evidence" value="ECO:0007669"/>
    <property type="project" value="InterPro"/>
</dbReference>
<comment type="subcellular location">
    <subcellularLocation>
        <location evidence="12">Cytoplasm</location>
    </subcellularLocation>
    <subcellularLocation>
        <location evidence="1 12">Golgi apparatus membrane</location>
        <topology evidence="1 12">Peripheral membrane protein</topology>
        <orientation evidence="1 12">Cytoplasmic side</orientation>
    </subcellularLocation>
    <subcellularLocation>
        <location evidence="12">Cytoplasmic vesicle</location>
        <location evidence="12">COPI-coated vesicle membrane</location>
        <topology evidence="12">Peripheral membrane protein</topology>
        <orientation evidence="12">Cytoplasmic side</orientation>
    </subcellularLocation>
</comment>
<dbReference type="Pfam" id="PF01602">
    <property type="entry name" value="Adaptin_N"/>
    <property type="match status" value="1"/>
</dbReference>
<reference evidence="16" key="1">
    <citation type="submission" date="2023-07" db="EMBL/GenBank/DDBJ databases">
        <title>Chromosome-level genome assembly of Artemia franciscana.</title>
        <authorList>
            <person name="Jo E."/>
        </authorList>
    </citation>
    <scope>NUCLEOTIDE SEQUENCE</scope>
    <source>
        <tissue evidence="16">Whole body</tissue>
    </source>
</reference>
<evidence type="ECO:0000256" key="9">
    <source>
        <dbReference type="ARBA" id="ARBA00023136"/>
    </source>
</evidence>
<evidence type="ECO:0000256" key="4">
    <source>
        <dbReference type="ARBA" id="ARBA00022490"/>
    </source>
</evidence>
<dbReference type="GO" id="GO:0006888">
    <property type="term" value="P:endoplasmic reticulum to Golgi vesicle-mediated transport"/>
    <property type="evidence" value="ECO:0007669"/>
    <property type="project" value="TreeGrafter"/>
</dbReference>
<dbReference type="InterPro" id="IPR002553">
    <property type="entry name" value="Clathrin/coatomer_adapt-like_N"/>
</dbReference>
<keyword evidence="6 12" id="KW-0931">ER-Golgi transport</keyword>
<evidence type="ECO:0000259" key="13">
    <source>
        <dbReference type="Pfam" id="PF01602"/>
    </source>
</evidence>
<keyword evidence="5" id="KW-0677">Repeat</keyword>
<dbReference type="GO" id="GO:0000139">
    <property type="term" value="C:Golgi membrane"/>
    <property type="evidence" value="ECO:0007669"/>
    <property type="project" value="UniProtKB-SubCell"/>
</dbReference>
<name>A0AA88L4Z4_ARTSF</name>
<keyword evidence="3 12" id="KW-0813">Transport</keyword>
<evidence type="ECO:0000256" key="3">
    <source>
        <dbReference type="ARBA" id="ARBA00022448"/>
    </source>
</evidence>